<dbReference type="Proteomes" id="UP000275777">
    <property type="component" value="Chromosome"/>
</dbReference>
<evidence type="ECO:0000313" key="2">
    <source>
        <dbReference type="Proteomes" id="UP000275777"/>
    </source>
</evidence>
<dbReference type="EMBL" id="LR134182">
    <property type="protein sequence ID" value="VEB43612.1"/>
    <property type="molecule type" value="Genomic_DNA"/>
</dbReference>
<accession>A0A447TFE7</accession>
<proteinExistence type="predicted"/>
<gene>
    <name evidence="1" type="ORF">NCTC9695_04071</name>
</gene>
<name>A0A447TFE7_CHRVL</name>
<evidence type="ECO:0000313" key="1">
    <source>
        <dbReference type="EMBL" id="VEB43612.1"/>
    </source>
</evidence>
<dbReference type="AlphaFoldDB" id="A0A447TFE7"/>
<sequence>MDAVSQVSAQNVSGGTQVFALKKAMQADAQSTLTLLQARSSPPSRSRLPIRPTWTESGRARLSGAAARRLRVLK</sequence>
<reference evidence="1 2" key="1">
    <citation type="submission" date="2018-12" db="EMBL/GenBank/DDBJ databases">
        <authorList>
            <consortium name="Pathogen Informatics"/>
        </authorList>
    </citation>
    <scope>NUCLEOTIDE SEQUENCE [LARGE SCALE GENOMIC DNA]</scope>
    <source>
        <strain evidence="1 2">NCTC9695</strain>
    </source>
</reference>
<protein>
    <submittedName>
        <fullName evidence="1">Uncharacterized protein</fullName>
    </submittedName>
</protein>
<organism evidence="1 2">
    <name type="scientific">Chromobacterium violaceum</name>
    <dbReference type="NCBI Taxonomy" id="536"/>
    <lineage>
        <taxon>Bacteria</taxon>
        <taxon>Pseudomonadati</taxon>
        <taxon>Pseudomonadota</taxon>
        <taxon>Betaproteobacteria</taxon>
        <taxon>Neisseriales</taxon>
        <taxon>Chromobacteriaceae</taxon>
        <taxon>Chromobacterium</taxon>
    </lineage>
</organism>